<dbReference type="Proteomes" id="UP000014760">
    <property type="component" value="Unassembled WGS sequence"/>
</dbReference>
<gene>
    <name evidence="2" type="ORF">CAPTEDRAFT_210839</name>
</gene>
<organism evidence="2">
    <name type="scientific">Capitella teleta</name>
    <name type="common">Polychaete worm</name>
    <dbReference type="NCBI Taxonomy" id="283909"/>
    <lineage>
        <taxon>Eukaryota</taxon>
        <taxon>Metazoa</taxon>
        <taxon>Spiralia</taxon>
        <taxon>Lophotrochozoa</taxon>
        <taxon>Annelida</taxon>
        <taxon>Polychaeta</taxon>
        <taxon>Sedentaria</taxon>
        <taxon>Scolecida</taxon>
        <taxon>Capitellidae</taxon>
        <taxon>Capitella</taxon>
    </lineage>
</organism>
<keyword evidence="4" id="KW-1185">Reference proteome</keyword>
<protein>
    <recommendedName>
        <fullName evidence="5">Fucolectin tachylectin-4 pentraxin-1 domain-containing protein</fullName>
    </recommendedName>
</protein>
<sequence length="143" mass="15736">MAAWIVSVSVAVLCGSFFSQIVTDLELDLGNYLGVTNIKKYSDHLTILANVNCTGSASVEYFSSSTWNKEDASKANDDNNVTCSVTGFGASPWWKVDLGEAKLVEKVKLYGEITEHTLCDTNCDIRLIFTLHYMHTCTLHCVA</sequence>
<dbReference type="Pfam" id="PF22633">
    <property type="entry name" value="F5_F8_type_C_2"/>
    <property type="match status" value="1"/>
</dbReference>
<dbReference type="HOGENOM" id="CLU_1808046_0_0_1"/>
<evidence type="ECO:0000256" key="1">
    <source>
        <dbReference type="SAM" id="SignalP"/>
    </source>
</evidence>
<dbReference type="EMBL" id="KB306459">
    <property type="protein sequence ID" value="ELT99854.1"/>
    <property type="molecule type" value="Genomic_DNA"/>
</dbReference>
<reference evidence="3" key="3">
    <citation type="submission" date="2015-06" db="UniProtKB">
        <authorList>
            <consortium name="EnsemblMetazoa"/>
        </authorList>
    </citation>
    <scope>IDENTIFICATION</scope>
</reference>
<evidence type="ECO:0008006" key="5">
    <source>
        <dbReference type="Google" id="ProtNLM"/>
    </source>
</evidence>
<name>R7U1L8_CAPTE</name>
<feature type="chain" id="PRO_5008787588" description="Fucolectin tachylectin-4 pentraxin-1 domain-containing protein" evidence="1">
    <location>
        <begin position="20"/>
        <end position="143"/>
    </location>
</feature>
<evidence type="ECO:0000313" key="2">
    <source>
        <dbReference type="EMBL" id="ELT99854.1"/>
    </source>
</evidence>
<reference evidence="4" key="1">
    <citation type="submission" date="2012-12" db="EMBL/GenBank/DDBJ databases">
        <authorList>
            <person name="Hellsten U."/>
            <person name="Grimwood J."/>
            <person name="Chapman J.A."/>
            <person name="Shapiro H."/>
            <person name="Aerts A."/>
            <person name="Otillar R.P."/>
            <person name="Terry A.Y."/>
            <person name="Boore J.L."/>
            <person name="Simakov O."/>
            <person name="Marletaz F."/>
            <person name="Cho S.-J."/>
            <person name="Edsinger-Gonzales E."/>
            <person name="Havlak P."/>
            <person name="Kuo D.-H."/>
            <person name="Larsson T."/>
            <person name="Lv J."/>
            <person name="Arendt D."/>
            <person name="Savage R."/>
            <person name="Osoegawa K."/>
            <person name="de Jong P."/>
            <person name="Lindberg D.R."/>
            <person name="Seaver E.C."/>
            <person name="Weisblat D.A."/>
            <person name="Putnam N.H."/>
            <person name="Grigoriev I.V."/>
            <person name="Rokhsar D.S."/>
        </authorList>
    </citation>
    <scope>NUCLEOTIDE SEQUENCE</scope>
    <source>
        <strain evidence="4">I ESC-2004</strain>
    </source>
</reference>
<evidence type="ECO:0000313" key="3">
    <source>
        <dbReference type="EnsemblMetazoa" id="CapteP210839"/>
    </source>
</evidence>
<evidence type="ECO:0000313" key="4">
    <source>
        <dbReference type="Proteomes" id="UP000014760"/>
    </source>
</evidence>
<dbReference type="EMBL" id="AMQN01001895">
    <property type="status" value="NOT_ANNOTATED_CDS"/>
    <property type="molecule type" value="Genomic_DNA"/>
</dbReference>
<proteinExistence type="predicted"/>
<dbReference type="EnsemblMetazoa" id="CapteT210839">
    <property type="protein sequence ID" value="CapteP210839"/>
    <property type="gene ID" value="CapteG210839"/>
</dbReference>
<reference evidence="2 4" key="2">
    <citation type="journal article" date="2013" name="Nature">
        <title>Insights into bilaterian evolution from three spiralian genomes.</title>
        <authorList>
            <person name="Simakov O."/>
            <person name="Marletaz F."/>
            <person name="Cho S.J."/>
            <person name="Edsinger-Gonzales E."/>
            <person name="Havlak P."/>
            <person name="Hellsten U."/>
            <person name="Kuo D.H."/>
            <person name="Larsson T."/>
            <person name="Lv J."/>
            <person name="Arendt D."/>
            <person name="Savage R."/>
            <person name="Osoegawa K."/>
            <person name="de Jong P."/>
            <person name="Grimwood J."/>
            <person name="Chapman J.A."/>
            <person name="Shapiro H."/>
            <person name="Aerts A."/>
            <person name="Otillar R.P."/>
            <person name="Terry A.Y."/>
            <person name="Boore J.L."/>
            <person name="Grigoriev I.V."/>
            <person name="Lindberg D.R."/>
            <person name="Seaver E.C."/>
            <person name="Weisblat D.A."/>
            <person name="Putnam N.H."/>
            <person name="Rokhsar D.S."/>
        </authorList>
    </citation>
    <scope>NUCLEOTIDE SEQUENCE</scope>
    <source>
        <strain evidence="2 4">I ESC-2004</strain>
    </source>
</reference>
<dbReference type="SUPFAM" id="SSF49785">
    <property type="entry name" value="Galactose-binding domain-like"/>
    <property type="match status" value="1"/>
</dbReference>
<feature type="signal peptide" evidence="1">
    <location>
        <begin position="1"/>
        <end position="19"/>
    </location>
</feature>
<dbReference type="InterPro" id="IPR008979">
    <property type="entry name" value="Galactose-bd-like_sf"/>
</dbReference>
<keyword evidence="1" id="KW-0732">Signal</keyword>
<accession>R7U1L8</accession>
<dbReference type="Gene3D" id="2.60.120.260">
    <property type="entry name" value="Galactose-binding domain-like"/>
    <property type="match status" value="1"/>
</dbReference>
<dbReference type="AlphaFoldDB" id="R7U1L8"/>